<dbReference type="PROSITE" id="PS50928">
    <property type="entry name" value="ABC_TM1"/>
    <property type="match status" value="1"/>
</dbReference>
<feature type="domain" description="ABC transmembrane type-1" evidence="8">
    <location>
        <begin position="50"/>
        <end position="234"/>
    </location>
</feature>
<evidence type="ECO:0000256" key="6">
    <source>
        <dbReference type="ARBA" id="ARBA00023136"/>
    </source>
</evidence>
<evidence type="ECO:0000256" key="7">
    <source>
        <dbReference type="RuleBase" id="RU363032"/>
    </source>
</evidence>
<gene>
    <name evidence="9" type="ORF">G352_21931</name>
</gene>
<dbReference type="PATRIC" id="fig|1278076.4.peg.4499"/>
<dbReference type="Pfam" id="PF00528">
    <property type="entry name" value="BPD_transp_1"/>
    <property type="match status" value="1"/>
</dbReference>
<dbReference type="EMBL" id="AOEX01000079">
    <property type="protein sequence ID" value="EME57000.1"/>
    <property type="molecule type" value="Genomic_DNA"/>
</dbReference>
<feature type="transmembrane region" description="Helical" evidence="7">
    <location>
        <begin position="169"/>
        <end position="191"/>
    </location>
</feature>
<dbReference type="CDD" id="cd06261">
    <property type="entry name" value="TM_PBP2"/>
    <property type="match status" value="1"/>
</dbReference>
<keyword evidence="2 7" id="KW-0813">Transport</keyword>
<evidence type="ECO:0000256" key="2">
    <source>
        <dbReference type="ARBA" id="ARBA00022448"/>
    </source>
</evidence>
<keyword evidence="3" id="KW-1003">Cell membrane</keyword>
<dbReference type="Proteomes" id="UP000011731">
    <property type="component" value="Unassembled WGS sequence"/>
</dbReference>
<keyword evidence="6 7" id="KW-0472">Membrane</keyword>
<dbReference type="Gene3D" id="1.10.3720.10">
    <property type="entry name" value="MetI-like"/>
    <property type="match status" value="1"/>
</dbReference>
<dbReference type="SUPFAM" id="SSF161098">
    <property type="entry name" value="MetI-like"/>
    <property type="match status" value="1"/>
</dbReference>
<keyword evidence="10" id="KW-1185">Reference proteome</keyword>
<comment type="subcellular location">
    <subcellularLocation>
        <location evidence="1 7">Cell membrane</location>
        <topology evidence="1 7">Multi-pass membrane protein</topology>
    </subcellularLocation>
</comment>
<comment type="similarity">
    <text evidence="7">Belongs to the binding-protein-dependent transport system permease family.</text>
</comment>
<sequence>MRVGFAAALIGLWQLVVSLQLIDRTVSSSPVEVWHALVSAVTGSELWLNLADTMIAAVLAFVLASVVGVVIGIGLALLPSVEKVVAPFLDAINAMPRIALAPVFVVAFGLSISSKIALAFSIVVFMVISAARAGVRSVDVDVAVLARTLGATRRQMFTKVLVPVAVPSIFGGLRLGLIYSILGVVTAELIASRSGVGQLLQKYAGLFQTAEMYAVLIVLAVVAGLINAGMTRLESALLRWQPDHS</sequence>
<dbReference type="GO" id="GO:0055085">
    <property type="term" value="P:transmembrane transport"/>
    <property type="evidence" value="ECO:0007669"/>
    <property type="project" value="InterPro"/>
</dbReference>
<comment type="caution">
    <text evidence="9">The sequence shown here is derived from an EMBL/GenBank/DDBJ whole genome shotgun (WGS) entry which is preliminary data.</text>
</comment>
<proteinExistence type="inferred from homology"/>
<feature type="transmembrane region" description="Helical" evidence="7">
    <location>
        <begin position="54"/>
        <end position="78"/>
    </location>
</feature>
<evidence type="ECO:0000256" key="4">
    <source>
        <dbReference type="ARBA" id="ARBA00022692"/>
    </source>
</evidence>
<evidence type="ECO:0000313" key="9">
    <source>
        <dbReference type="EMBL" id="EME57000.1"/>
    </source>
</evidence>
<keyword evidence="4 7" id="KW-0812">Transmembrane</keyword>
<evidence type="ECO:0000256" key="5">
    <source>
        <dbReference type="ARBA" id="ARBA00022989"/>
    </source>
</evidence>
<dbReference type="PANTHER" id="PTHR30151">
    <property type="entry name" value="ALKANE SULFONATE ABC TRANSPORTER-RELATED, MEMBRANE SUBUNIT"/>
    <property type="match status" value="1"/>
</dbReference>
<reference evidence="9 10" key="1">
    <citation type="journal article" date="2013" name="Genome Announc.">
        <title>Draft Genome Sequence of Rhodococcus ruber Strain BKS 20-38.</title>
        <authorList>
            <person name="Bala M."/>
            <person name="Kumar S."/>
            <person name="Raghava G.P."/>
            <person name="Mayilraj S."/>
        </authorList>
    </citation>
    <scope>NUCLEOTIDE SEQUENCE [LARGE SCALE GENOMIC DNA]</scope>
    <source>
        <strain evidence="9 10">BKS 20-38</strain>
    </source>
</reference>
<evidence type="ECO:0000313" key="10">
    <source>
        <dbReference type="Proteomes" id="UP000011731"/>
    </source>
</evidence>
<dbReference type="AlphaFoldDB" id="M2Y5W5"/>
<organism evidence="9 10">
    <name type="scientific">Rhodococcus ruber BKS 20-38</name>
    <dbReference type="NCBI Taxonomy" id="1278076"/>
    <lineage>
        <taxon>Bacteria</taxon>
        <taxon>Bacillati</taxon>
        <taxon>Actinomycetota</taxon>
        <taxon>Actinomycetes</taxon>
        <taxon>Mycobacteriales</taxon>
        <taxon>Nocardiaceae</taxon>
        <taxon>Rhodococcus</taxon>
    </lineage>
</organism>
<dbReference type="InterPro" id="IPR000515">
    <property type="entry name" value="MetI-like"/>
</dbReference>
<keyword evidence="5 7" id="KW-1133">Transmembrane helix</keyword>
<dbReference type="RefSeq" id="WP_003938449.1">
    <property type="nucleotide sequence ID" value="NZ_AOEX01000079.1"/>
</dbReference>
<evidence type="ECO:0000256" key="1">
    <source>
        <dbReference type="ARBA" id="ARBA00004651"/>
    </source>
</evidence>
<dbReference type="PANTHER" id="PTHR30151:SF20">
    <property type="entry name" value="ABC TRANSPORTER PERMEASE PROTEIN HI_0355-RELATED"/>
    <property type="match status" value="1"/>
</dbReference>
<dbReference type="GO" id="GO:0005886">
    <property type="term" value="C:plasma membrane"/>
    <property type="evidence" value="ECO:0007669"/>
    <property type="project" value="UniProtKB-SubCell"/>
</dbReference>
<evidence type="ECO:0000259" key="8">
    <source>
        <dbReference type="PROSITE" id="PS50928"/>
    </source>
</evidence>
<name>M2Y5W5_9NOCA</name>
<evidence type="ECO:0000256" key="3">
    <source>
        <dbReference type="ARBA" id="ARBA00022475"/>
    </source>
</evidence>
<feature type="transmembrane region" description="Helical" evidence="7">
    <location>
        <begin position="212"/>
        <end position="230"/>
    </location>
</feature>
<dbReference type="InterPro" id="IPR035906">
    <property type="entry name" value="MetI-like_sf"/>
</dbReference>
<accession>M2Y5W5</accession>
<feature type="transmembrane region" description="Helical" evidence="7">
    <location>
        <begin position="99"/>
        <end position="128"/>
    </location>
</feature>
<protein>
    <submittedName>
        <fullName evidence="9">ABC transporter permease</fullName>
    </submittedName>
</protein>